<dbReference type="InterPro" id="IPR011009">
    <property type="entry name" value="Kinase-like_dom_sf"/>
</dbReference>
<dbReference type="Pfam" id="PF00613">
    <property type="entry name" value="PI3Ka"/>
    <property type="match status" value="1"/>
</dbReference>
<reference evidence="20" key="2">
    <citation type="submission" date="2025-09" db="UniProtKB">
        <authorList>
            <consortium name="Ensembl"/>
        </authorList>
    </citation>
    <scope>IDENTIFICATION</scope>
</reference>
<dbReference type="SUPFAM" id="SSF56112">
    <property type="entry name" value="Protein kinase-like (PK-like)"/>
    <property type="match status" value="1"/>
</dbReference>
<dbReference type="PROSITE" id="PS50290">
    <property type="entry name" value="PI3_4_KINASE_3"/>
    <property type="match status" value="1"/>
</dbReference>
<evidence type="ECO:0000256" key="10">
    <source>
        <dbReference type="ARBA" id="ARBA00022777"/>
    </source>
</evidence>
<evidence type="ECO:0000256" key="9">
    <source>
        <dbReference type="ARBA" id="ARBA00022741"/>
    </source>
</evidence>
<feature type="domain" description="C2 PI3K-type" evidence="19">
    <location>
        <begin position="289"/>
        <end position="444"/>
    </location>
</feature>
<reference evidence="20" key="1">
    <citation type="submission" date="2025-08" db="UniProtKB">
        <authorList>
            <consortium name="Ensembl"/>
        </authorList>
    </citation>
    <scope>IDENTIFICATION</scope>
</reference>
<evidence type="ECO:0000256" key="7">
    <source>
        <dbReference type="ARBA" id="ARBA00022553"/>
    </source>
</evidence>
<dbReference type="PROSITE" id="PS51545">
    <property type="entry name" value="PIK_HELICAL"/>
    <property type="match status" value="1"/>
</dbReference>
<evidence type="ECO:0000259" key="18">
    <source>
        <dbReference type="PROSITE" id="PS51546"/>
    </source>
</evidence>
<dbReference type="GO" id="GO:0048015">
    <property type="term" value="P:phosphatidylinositol-mediated signaling"/>
    <property type="evidence" value="ECO:0007669"/>
    <property type="project" value="TreeGrafter"/>
</dbReference>
<dbReference type="GO" id="GO:0016303">
    <property type="term" value="F:1-phosphatidylinositol-3-kinase activity"/>
    <property type="evidence" value="ECO:0007669"/>
    <property type="project" value="TreeGrafter"/>
</dbReference>
<dbReference type="Pfam" id="PF00794">
    <property type="entry name" value="PI3K_rbd"/>
    <property type="match status" value="1"/>
</dbReference>
<dbReference type="PANTHER" id="PTHR10048">
    <property type="entry name" value="PHOSPHATIDYLINOSITOL KINASE"/>
    <property type="match status" value="1"/>
</dbReference>
<dbReference type="InterPro" id="IPR018936">
    <property type="entry name" value="PI3/4_kinase_CS"/>
</dbReference>
<dbReference type="PANTHER" id="PTHR10048:SF35">
    <property type="entry name" value="PHOSPHATIDYLINOSITOL 4,5-BISPHOSPHATE 3-KINASE CATALYTIC SUBUNIT DELTA ISOFORM"/>
    <property type="match status" value="1"/>
</dbReference>
<evidence type="ECO:0000256" key="6">
    <source>
        <dbReference type="ARBA" id="ARBA00022490"/>
    </source>
</evidence>
<dbReference type="GO" id="GO:0046934">
    <property type="term" value="F:1-phosphatidylinositol-4,5-bisphosphate 3-kinase activity"/>
    <property type="evidence" value="ECO:0007669"/>
    <property type="project" value="UniProtKB-EC"/>
</dbReference>
<dbReference type="Gene3D" id="3.10.20.770">
    <property type="match status" value="1"/>
</dbReference>
<dbReference type="PROSITE" id="PS00916">
    <property type="entry name" value="PI3_4_KINASE_2"/>
    <property type="match status" value="1"/>
</dbReference>
<dbReference type="CDD" id="cd00872">
    <property type="entry name" value="PI3Ka_I"/>
    <property type="match status" value="1"/>
</dbReference>
<dbReference type="Pfam" id="PF00454">
    <property type="entry name" value="PI3_PI4_kinase"/>
    <property type="match status" value="1"/>
</dbReference>
<dbReference type="FunFam" id="2.60.40.150:FF:000046">
    <property type="entry name" value="Phosphatidylinositol 4,5-bisphosphate 3-kinase catalytic subunit"/>
    <property type="match status" value="1"/>
</dbReference>
<dbReference type="Gene3D" id="1.10.1070.11">
    <property type="entry name" value="Phosphatidylinositol 3-/4-kinase, catalytic domain"/>
    <property type="match status" value="1"/>
</dbReference>
<dbReference type="InterPro" id="IPR002420">
    <property type="entry name" value="PI3K-type_C2_dom"/>
</dbReference>
<keyword evidence="10" id="KW-0418">Kinase</keyword>
<dbReference type="Ensembl" id="ENSOSIT00000051437.1">
    <property type="protein sequence ID" value="ENSOSIP00000048943.1"/>
    <property type="gene ID" value="ENSOSIG00000022960.1"/>
</dbReference>
<dbReference type="PROSITE" id="PS51547">
    <property type="entry name" value="C2_PI3K"/>
    <property type="match status" value="1"/>
</dbReference>
<dbReference type="SUPFAM" id="SSF54236">
    <property type="entry name" value="Ubiquitin-like"/>
    <property type="match status" value="1"/>
</dbReference>
<accession>A0A8C8E2U2</accession>
<comment type="pathway">
    <text evidence="3">Lipid metabolism.</text>
</comment>
<dbReference type="Gene3D" id="2.60.40.150">
    <property type="entry name" value="C2 domain"/>
    <property type="match status" value="1"/>
</dbReference>
<dbReference type="InterPro" id="IPR029071">
    <property type="entry name" value="Ubiquitin-like_domsf"/>
</dbReference>
<evidence type="ECO:0000259" key="16">
    <source>
        <dbReference type="PROSITE" id="PS51544"/>
    </source>
</evidence>
<dbReference type="FunFam" id="3.30.1010.10:FF:000005">
    <property type="entry name" value="Phosphatidylinositol 4,5-bisphosphate 3-kinase catalytic subunit beta"/>
    <property type="match status" value="1"/>
</dbReference>
<dbReference type="PROSITE" id="PS51546">
    <property type="entry name" value="PI3K_RBD"/>
    <property type="match status" value="1"/>
</dbReference>
<evidence type="ECO:0000259" key="19">
    <source>
        <dbReference type="PROSITE" id="PS51547"/>
    </source>
</evidence>
<feature type="domain" description="PIK helical" evidence="17">
    <location>
        <begin position="458"/>
        <end position="635"/>
    </location>
</feature>
<comment type="catalytic activity">
    <reaction evidence="14">
        <text>1-octadecanoyl-2-(5Z,8Z,11Z,14Z)-eicosatetraenoyl-sn-glycero-3-phospho-1D-myo-inositol 4,5-bisphosphate + ATP = 1-octadecanoyl-2-(5Z,8Z,11Z,14Z-eicosatetraenoyl)-sn-glycero-3-phospho-(1D-myo-inositol 3,4,5-triphosphate) + ADP + H(+)</text>
        <dbReference type="Rhea" id="RHEA:43396"/>
        <dbReference type="ChEBI" id="CHEBI:15378"/>
        <dbReference type="ChEBI" id="CHEBI:30616"/>
        <dbReference type="ChEBI" id="CHEBI:77137"/>
        <dbReference type="ChEBI" id="CHEBI:83243"/>
        <dbReference type="ChEBI" id="CHEBI:456216"/>
    </reaction>
    <physiologicalReaction direction="left-to-right" evidence="14">
        <dbReference type="Rhea" id="RHEA:43397"/>
    </physiologicalReaction>
</comment>
<dbReference type="GO" id="GO:0043491">
    <property type="term" value="P:phosphatidylinositol 3-kinase/protein kinase B signal transduction"/>
    <property type="evidence" value="ECO:0007669"/>
    <property type="project" value="TreeGrafter"/>
</dbReference>
<evidence type="ECO:0000256" key="13">
    <source>
        <dbReference type="ARBA" id="ARBA00023981"/>
    </source>
</evidence>
<dbReference type="InterPro" id="IPR036940">
    <property type="entry name" value="PI3/4_kinase_cat_sf"/>
</dbReference>
<feature type="domain" description="PI3K/PI4K catalytic" evidence="15">
    <location>
        <begin position="702"/>
        <end position="983"/>
    </location>
</feature>
<keyword evidence="7" id="KW-0597">Phosphoprotein</keyword>
<evidence type="ECO:0000259" key="17">
    <source>
        <dbReference type="PROSITE" id="PS51545"/>
    </source>
</evidence>
<dbReference type="CDD" id="cd08693">
    <property type="entry name" value="C2_PI3K_class_I_beta_delta"/>
    <property type="match status" value="1"/>
</dbReference>
<dbReference type="SMART" id="SM00143">
    <property type="entry name" value="PI3K_p85B"/>
    <property type="match status" value="1"/>
</dbReference>
<comment type="catalytic activity">
    <reaction evidence="13">
        <text>a 1,2-diacyl-sn-glycero-3-phospho-(1D-myo-inositol-4,5-bisphosphate) + ATP = a 1,2-diacyl-sn-glycero-3-phospho-(1D-myo-inositol-3,4,5-trisphosphate) + ADP + H(+)</text>
        <dbReference type="Rhea" id="RHEA:21292"/>
        <dbReference type="ChEBI" id="CHEBI:15378"/>
        <dbReference type="ChEBI" id="CHEBI:30616"/>
        <dbReference type="ChEBI" id="CHEBI:57836"/>
        <dbReference type="ChEBI" id="CHEBI:58456"/>
        <dbReference type="ChEBI" id="CHEBI:456216"/>
        <dbReference type="EC" id="2.7.1.153"/>
    </reaction>
    <physiologicalReaction direction="left-to-right" evidence="13">
        <dbReference type="Rhea" id="RHEA:21293"/>
    </physiologicalReaction>
</comment>
<comment type="subcellular location">
    <subcellularLocation>
        <location evidence="1">Cytoplasm</location>
    </subcellularLocation>
</comment>
<dbReference type="GO" id="GO:0005886">
    <property type="term" value="C:plasma membrane"/>
    <property type="evidence" value="ECO:0007669"/>
    <property type="project" value="TreeGrafter"/>
</dbReference>
<keyword evidence="12" id="KW-0443">Lipid metabolism</keyword>
<dbReference type="InterPro" id="IPR001263">
    <property type="entry name" value="PI3K_accessory_dom"/>
</dbReference>
<dbReference type="PROSITE" id="PS00915">
    <property type="entry name" value="PI3_4_KINASE_1"/>
    <property type="match status" value="1"/>
</dbReference>
<organism evidence="20 21">
    <name type="scientific">Oryzias sinensis</name>
    <name type="common">Chinese medaka</name>
    <dbReference type="NCBI Taxonomy" id="183150"/>
    <lineage>
        <taxon>Eukaryota</taxon>
        <taxon>Metazoa</taxon>
        <taxon>Chordata</taxon>
        <taxon>Craniata</taxon>
        <taxon>Vertebrata</taxon>
        <taxon>Euteleostomi</taxon>
        <taxon>Actinopterygii</taxon>
        <taxon>Neopterygii</taxon>
        <taxon>Teleostei</taxon>
        <taxon>Neoteleostei</taxon>
        <taxon>Acanthomorphata</taxon>
        <taxon>Ovalentaria</taxon>
        <taxon>Atherinomorphae</taxon>
        <taxon>Beloniformes</taxon>
        <taxon>Adrianichthyidae</taxon>
        <taxon>Oryziinae</taxon>
        <taxon>Oryzias</taxon>
    </lineage>
</organism>
<dbReference type="Gene3D" id="1.25.40.70">
    <property type="entry name" value="Phosphatidylinositol 3-kinase, accessory domain (PIK)"/>
    <property type="match status" value="1"/>
</dbReference>
<keyword evidence="6" id="KW-0963">Cytoplasm</keyword>
<dbReference type="Gene3D" id="3.30.1010.10">
    <property type="entry name" value="Phosphatidylinositol 3-kinase Catalytic Subunit, Chain A, domain 4"/>
    <property type="match status" value="1"/>
</dbReference>
<dbReference type="InterPro" id="IPR016024">
    <property type="entry name" value="ARM-type_fold"/>
</dbReference>
<evidence type="ECO:0000256" key="5">
    <source>
        <dbReference type="ARBA" id="ARBA00012010"/>
    </source>
</evidence>
<dbReference type="InterPro" id="IPR000403">
    <property type="entry name" value="PI3/4_kinase_cat_dom"/>
</dbReference>
<dbReference type="InterPro" id="IPR015433">
    <property type="entry name" value="PI3/4_kinase"/>
</dbReference>
<dbReference type="SUPFAM" id="SSF48371">
    <property type="entry name" value="ARM repeat"/>
    <property type="match status" value="1"/>
</dbReference>
<comment type="similarity">
    <text evidence="4">Belongs to the PI3/PI4-kinase family. Type III PI4K subfamily.</text>
</comment>
<evidence type="ECO:0000256" key="4">
    <source>
        <dbReference type="ARBA" id="ARBA00006209"/>
    </source>
</evidence>
<dbReference type="Pfam" id="PF00792">
    <property type="entry name" value="PI3K_C2"/>
    <property type="match status" value="1"/>
</dbReference>
<evidence type="ECO:0000313" key="20">
    <source>
        <dbReference type="Ensembl" id="ENSOSIP00000048943.1"/>
    </source>
</evidence>
<keyword evidence="21" id="KW-1185">Reference proteome</keyword>
<dbReference type="SMART" id="SM00146">
    <property type="entry name" value="PI3Kc"/>
    <property type="match status" value="1"/>
</dbReference>
<evidence type="ECO:0000256" key="3">
    <source>
        <dbReference type="ARBA" id="ARBA00005189"/>
    </source>
</evidence>
<dbReference type="Pfam" id="PF02192">
    <property type="entry name" value="PI3K_p85B"/>
    <property type="match status" value="1"/>
</dbReference>
<evidence type="ECO:0000259" key="15">
    <source>
        <dbReference type="PROSITE" id="PS50290"/>
    </source>
</evidence>
<sequence>MHPGIYGMLEEWEDGDQEINMDFLLPTGIFLKFPVSRNDTIKHIKEMVWRNARSEALFSGLGDPDGYVFTCINQTAEREELEEEFRRIRDVKPFMCVLRLVAREGNRQEKLTNTQITQLIGKGLHEFESQKNHEVNEFRTKMRTFCEEKALERQYLPWQRWLEYSFPCDLEPCRTPSGFGSVKLKSSKIFINVKFEASDVSVEVVMTHVHSALKKKATVFRSLRQEPEDYILQVNGRWDFIYGKHPLCQFKVSRENKLKHLYMYIQHKKRKNLIFDSFPQQNTSSLWSINEPFYIQLLQGSRVNADEGMKLVVQAGLFHGSELLCKVVTSLDVTVCSEPLWDQRLEFDINVCDLPRMSRLCFALYAVIEKTKKPKSTKKKNKKADCPIAWVNTMVFDYKDQLKTGEFLLSMWPSVPGIDLLNPMGTVEKNPNVDSAAGLLIRFPNIRPHPLYYPSLEKIIDFEKNGDVHLKLKEIMDNKHYTEFFEDEKDLLWKLRTEIREHYPENLSKLLLVTKWNKREDVVQMVSLLKKWPDLPAIHALELLDYSFPDPAVRSFTVRCLRKLSDDELLQYLIQLVQVLKYESYLDCDLTTFLLERALSNRRIGHFLFWHLRSEIHVASVSLRFGLILEAYCRGNIHHIKILNKQNEALAKMRALSDFVKSGSQKMTVEDLKLCIRQETYMEALSDLLSPLNPSIILTEICADKCRFMDSKMKPLWLMYKNPSTPGDMVGIIFKNGDDLRQDMLTLQMIQLMENMWKKEGLDLRMIPYGCLSTGNKMGLIEVVKNSDTIANIQLNSSNSAATAAFNKDALLNWLKSKNPGDKLEQAIEEFTLSCAGYCVATYVLGIGDRHNDNIMIRETGQLFHIDFGHFLGNFKRKLGINRERVPFILTYDFVHVIQQGRTNNSEKFERFREYCEQAYKILCRNGMLFVNLFAMMKAAGLPELTCFKDIQYLKDSLALGKSEDEALKNFKVKFNEALRESWKTKVNWMMHSLAKDNRA</sequence>
<protein>
    <recommendedName>
        <fullName evidence="5">phosphatidylinositol-4,5-bisphosphate 3-kinase</fullName>
        <ecNumber evidence="5">2.7.1.153</ecNumber>
    </recommendedName>
</protein>
<comment type="pathway">
    <text evidence="2">Phospholipid metabolism; phosphatidylinositol phosphate biosynthesis.</text>
</comment>
<keyword evidence="8" id="KW-0808">Transferase</keyword>
<evidence type="ECO:0000256" key="8">
    <source>
        <dbReference type="ARBA" id="ARBA00022679"/>
    </source>
</evidence>
<dbReference type="GO" id="GO:0016477">
    <property type="term" value="P:cell migration"/>
    <property type="evidence" value="ECO:0007669"/>
    <property type="project" value="TreeGrafter"/>
</dbReference>
<evidence type="ECO:0000256" key="11">
    <source>
        <dbReference type="ARBA" id="ARBA00022840"/>
    </source>
</evidence>
<dbReference type="FunFam" id="1.10.1070.11:FF:000001">
    <property type="entry name" value="Phosphatidylinositol 4,5-bisphosphate 3-kinase catalytic subunit"/>
    <property type="match status" value="1"/>
</dbReference>
<dbReference type="Proteomes" id="UP000694383">
    <property type="component" value="Unplaced"/>
</dbReference>
<dbReference type="GO" id="GO:0035005">
    <property type="term" value="F:1-phosphatidylinositol-4-phosphate 3-kinase activity"/>
    <property type="evidence" value="ECO:0007669"/>
    <property type="project" value="TreeGrafter"/>
</dbReference>
<dbReference type="UniPathway" id="UPA00220"/>
<dbReference type="SUPFAM" id="SSF49562">
    <property type="entry name" value="C2 domain (Calcium/lipid-binding domain, CaLB)"/>
    <property type="match status" value="1"/>
</dbReference>
<dbReference type="InterPro" id="IPR000341">
    <property type="entry name" value="PI3K_Ras-bd_dom"/>
</dbReference>
<name>A0A8C8E2U2_9TELE</name>
<dbReference type="SMART" id="SM00142">
    <property type="entry name" value="PI3K_C2"/>
    <property type="match status" value="1"/>
</dbReference>
<dbReference type="EC" id="2.7.1.153" evidence="5"/>
<keyword evidence="11" id="KW-0067">ATP-binding</keyword>
<dbReference type="AlphaFoldDB" id="A0A8C8E2U2"/>
<dbReference type="InterPro" id="IPR003113">
    <property type="entry name" value="PI3K_ABD"/>
</dbReference>
<feature type="domain" description="PI3K-RBD" evidence="18">
    <location>
        <begin position="177"/>
        <end position="269"/>
    </location>
</feature>
<dbReference type="GO" id="GO:0005524">
    <property type="term" value="F:ATP binding"/>
    <property type="evidence" value="ECO:0007669"/>
    <property type="project" value="UniProtKB-KW"/>
</dbReference>
<evidence type="ECO:0000313" key="21">
    <source>
        <dbReference type="Proteomes" id="UP000694383"/>
    </source>
</evidence>
<feature type="domain" description="PI3K-ABD" evidence="16">
    <location>
        <begin position="15"/>
        <end position="104"/>
    </location>
</feature>
<dbReference type="InterPro" id="IPR035892">
    <property type="entry name" value="C2_domain_sf"/>
</dbReference>
<dbReference type="GO" id="GO:0005829">
    <property type="term" value="C:cytosol"/>
    <property type="evidence" value="ECO:0007669"/>
    <property type="project" value="UniProtKB-ARBA"/>
</dbReference>
<evidence type="ECO:0000256" key="14">
    <source>
        <dbReference type="ARBA" id="ARBA00051347"/>
    </source>
</evidence>
<evidence type="ECO:0000256" key="2">
    <source>
        <dbReference type="ARBA" id="ARBA00004805"/>
    </source>
</evidence>
<dbReference type="SMART" id="SM00145">
    <property type="entry name" value="PI3Ka"/>
    <property type="match status" value="1"/>
</dbReference>
<proteinExistence type="inferred from homology"/>
<evidence type="ECO:0000256" key="12">
    <source>
        <dbReference type="ARBA" id="ARBA00023098"/>
    </source>
</evidence>
<dbReference type="GO" id="GO:0005942">
    <property type="term" value="C:phosphatidylinositol 3-kinase complex"/>
    <property type="evidence" value="ECO:0007669"/>
    <property type="project" value="TreeGrafter"/>
</dbReference>
<dbReference type="InterPro" id="IPR042236">
    <property type="entry name" value="PI3K_accessory_sf"/>
</dbReference>
<evidence type="ECO:0000256" key="1">
    <source>
        <dbReference type="ARBA" id="ARBA00004496"/>
    </source>
</evidence>
<dbReference type="GeneTree" id="ENSGT00940000159079"/>
<keyword evidence="9" id="KW-0547">Nucleotide-binding</keyword>
<dbReference type="PROSITE" id="PS51544">
    <property type="entry name" value="PI3K_ABD"/>
    <property type="match status" value="1"/>
</dbReference>